<dbReference type="InterPro" id="IPR036388">
    <property type="entry name" value="WH-like_DNA-bd_sf"/>
</dbReference>
<comment type="caution">
    <text evidence="1">The sequence shown here is derived from an EMBL/GenBank/DDBJ whole genome shotgun (WGS) entry which is preliminary data.</text>
</comment>
<accession>A0A9N8ZRE3</accession>
<dbReference type="EMBL" id="CAJVPS010000707">
    <property type="protein sequence ID" value="CAG8504304.1"/>
    <property type="molecule type" value="Genomic_DNA"/>
</dbReference>
<reference evidence="1" key="1">
    <citation type="submission" date="2021-06" db="EMBL/GenBank/DDBJ databases">
        <authorList>
            <person name="Kallberg Y."/>
            <person name="Tangrot J."/>
            <person name="Rosling A."/>
        </authorList>
    </citation>
    <scope>NUCLEOTIDE SEQUENCE</scope>
    <source>
        <strain evidence="1">FL130A</strain>
    </source>
</reference>
<dbReference type="InterPro" id="IPR009057">
    <property type="entry name" value="Homeodomain-like_sf"/>
</dbReference>
<proteinExistence type="predicted"/>
<dbReference type="Proteomes" id="UP000789508">
    <property type="component" value="Unassembled WGS sequence"/>
</dbReference>
<evidence type="ECO:0000313" key="2">
    <source>
        <dbReference type="Proteomes" id="UP000789508"/>
    </source>
</evidence>
<dbReference type="OrthoDB" id="2393464at2759"/>
<dbReference type="Gene3D" id="1.10.10.10">
    <property type="entry name" value="Winged helix-like DNA-binding domain superfamily/Winged helix DNA-binding domain"/>
    <property type="match status" value="1"/>
</dbReference>
<gene>
    <name evidence="1" type="ORF">ALEPTO_LOCUS3645</name>
</gene>
<sequence>MTQRRELTIFERGLHKGQHGASDISRILKIPRETCRDVIKRYCEEGLTEPTPRSGRPPLLTEHEERTLIRTVRGDRQESLQQLTAKFNDLSLTQLVLISRFR</sequence>
<organism evidence="1 2">
    <name type="scientific">Ambispora leptoticha</name>
    <dbReference type="NCBI Taxonomy" id="144679"/>
    <lineage>
        <taxon>Eukaryota</taxon>
        <taxon>Fungi</taxon>
        <taxon>Fungi incertae sedis</taxon>
        <taxon>Mucoromycota</taxon>
        <taxon>Glomeromycotina</taxon>
        <taxon>Glomeromycetes</taxon>
        <taxon>Archaeosporales</taxon>
        <taxon>Ambisporaceae</taxon>
        <taxon>Ambispora</taxon>
    </lineage>
</organism>
<name>A0A9N8ZRE3_9GLOM</name>
<dbReference type="AlphaFoldDB" id="A0A9N8ZRE3"/>
<protein>
    <submittedName>
        <fullName evidence="1">1224_t:CDS:1</fullName>
    </submittedName>
</protein>
<evidence type="ECO:0000313" key="1">
    <source>
        <dbReference type="EMBL" id="CAG8504304.1"/>
    </source>
</evidence>
<keyword evidence="2" id="KW-1185">Reference proteome</keyword>
<dbReference type="SUPFAM" id="SSF46689">
    <property type="entry name" value="Homeodomain-like"/>
    <property type="match status" value="1"/>
</dbReference>